<feature type="region of interest" description="Disordered" evidence="1">
    <location>
        <begin position="654"/>
        <end position="673"/>
    </location>
</feature>
<feature type="region of interest" description="Disordered" evidence="1">
    <location>
        <begin position="273"/>
        <end position="297"/>
    </location>
</feature>
<dbReference type="Pfam" id="PF08302">
    <property type="entry name" value="tRNA_lig_CPD"/>
    <property type="match status" value="1"/>
</dbReference>
<feature type="domain" description="tRNA ligase kinase" evidence="3">
    <location>
        <begin position="444"/>
        <end position="601"/>
    </location>
</feature>
<evidence type="ECO:0008006" key="7">
    <source>
        <dbReference type="Google" id="ProtNLM"/>
    </source>
</evidence>
<dbReference type="Gene3D" id="3.40.50.300">
    <property type="entry name" value="P-loop containing nucleotide triphosphate hydrolases"/>
    <property type="match status" value="1"/>
</dbReference>
<evidence type="ECO:0000256" key="1">
    <source>
        <dbReference type="SAM" id="MobiDB-lite"/>
    </source>
</evidence>
<reference evidence="6" key="1">
    <citation type="submission" date="2024-06" db="EMBL/GenBank/DDBJ databases">
        <title>Multi-omics analyses provide insights into the biosynthesis of the anticancer antibiotic pleurotin in Hohenbuehelia grisea.</title>
        <authorList>
            <person name="Weaver J.A."/>
            <person name="Alberti F."/>
        </authorList>
    </citation>
    <scope>NUCLEOTIDE SEQUENCE [LARGE SCALE GENOMIC DNA]</scope>
    <source>
        <strain evidence="6">T-177</strain>
    </source>
</reference>
<dbReference type="SUPFAM" id="SSF52540">
    <property type="entry name" value="P-loop containing nucleoside triphosphate hydrolases"/>
    <property type="match status" value="1"/>
</dbReference>
<evidence type="ECO:0000313" key="5">
    <source>
        <dbReference type="EMBL" id="KAL0957939.1"/>
    </source>
</evidence>
<protein>
    <recommendedName>
        <fullName evidence="7">tRNA ligase</fullName>
    </recommendedName>
</protein>
<dbReference type="InterPro" id="IPR015966">
    <property type="entry name" value="tRNA_lig_kin_fungi"/>
</dbReference>
<keyword evidence="6" id="KW-1185">Reference proteome</keyword>
<dbReference type="PANTHER" id="PTHR32004:SF1">
    <property type="entry name" value="TRNA LIGASE"/>
    <property type="match status" value="1"/>
</dbReference>
<dbReference type="PANTHER" id="PTHR32004">
    <property type="entry name" value="TRNA LIGASE"/>
    <property type="match status" value="1"/>
</dbReference>
<accession>A0ABR3JQQ7</accession>
<proteinExistence type="predicted"/>
<evidence type="ECO:0000259" key="2">
    <source>
        <dbReference type="Pfam" id="PF08302"/>
    </source>
</evidence>
<dbReference type="Pfam" id="PF08303">
    <property type="entry name" value="tRNA_lig_kinase"/>
    <property type="match status" value="1"/>
</dbReference>
<evidence type="ECO:0000259" key="4">
    <source>
        <dbReference type="Pfam" id="PF09511"/>
    </source>
</evidence>
<dbReference type="Pfam" id="PF09511">
    <property type="entry name" value="RNA_lig_T4_1"/>
    <property type="match status" value="1"/>
</dbReference>
<evidence type="ECO:0000313" key="6">
    <source>
        <dbReference type="Proteomes" id="UP001556367"/>
    </source>
</evidence>
<dbReference type="Proteomes" id="UP001556367">
    <property type="component" value="Unassembled WGS sequence"/>
</dbReference>
<name>A0ABR3JQQ7_9AGAR</name>
<feature type="domain" description="T4 RNA ligase 1-like N-terminal" evidence="4">
    <location>
        <begin position="62"/>
        <end position="316"/>
    </location>
</feature>
<dbReference type="InterPro" id="IPR027417">
    <property type="entry name" value="P-loop_NTPase"/>
</dbReference>
<dbReference type="InterPro" id="IPR019039">
    <property type="entry name" value="T4-Rnl1-like_N"/>
</dbReference>
<organism evidence="5 6">
    <name type="scientific">Hohenbuehelia grisea</name>
    <dbReference type="NCBI Taxonomy" id="104357"/>
    <lineage>
        <taxon>Eukaryota</taxon>
        <taxon>Fungi</taxon>
        <taxon>Dikarya</taxon>
        <taxon>Basidiomycota</taxon>
        <taxon>Agaricomycotina</taxon>
        <taxon>Agaricomycetes</taxon>
        <taxon>Agaricomycetidae</taxon>
        <taxon>Agaricales</taxon>
        <taxon>Pleurotineae</taxon>
        <taxon>Pleurotaceae</taxon>
        <taxon>Hohenbuehelia</taxon>
    </lineage>
</organism>
<gene>
    <name evidence="5" type="ORF">HGRIS_000120</name>
</gene>
<dbReference type="InterPro" id="IPR015965">
    <property type="entry name" value="tRNA_lig_PDEase"/>
</dbReference>
<comment type="caution">
    <text evidence="5">The sequence shown here is derived from an EMBL/GenBank/DDBJ whole genome shotgun (WGS) entry which is preliminary data.</text>
</comment>
<feature type="domain" description="tRNA ligase phosphodiesterase" evidence="2">
    <location>
        <begin position="637"/>
        <end position="850"/>
    </location>
</feature>
<evidence type="ECO:0000259" key="3">
    <source>
        <dbReference type="Pfam" id="PF08303"/>
    </source>
</evidence>
<dbReference type="EMBL" id="JASNQZ010000004">
    <property type="protein sequence ID" value="KAL0957939.1"/>
    <property type="molecule type" value="Genomic_DNA"/>
</dbReference>
<sequence length="872" mass="95745">MDRYSPEDSELIASLVALSARNPKLVKSIEYAAPADETIKVRSWRMNEFKYYDVPSPFPTLARGLFTVEDRKKYQIVARGYDKFFNIGEVPWTTWESLEAHTSPPYTLSLKSNGCIIFIAALTRTKLIVTSKHSLGRVAGSKISHAQAGEQWLRRYLAEKDKTEAELAGVLWKENWTAIAELCDDSFEEHVLPYPPELTGLHLHGLNHTGKDFRTAPQPLVDAFAAEWGFIRTRSIVLNSIEEVRSFTAEVGKSGNWEGEAVEGFVVRSVVGESPPGEEQAQKARGGGKGKGKGTVRSPYAPGSSFFFKIKFDEPYMMYRDWREITKSLITSLSSKGEKTKRKENEIAAAVAKNANVSAVGKAAIASLPSSKMQRPETKRYALWVCAQIEADLERNNGQLGEFADFGKGKGIIKTREKFLAWLSGEGAIQGEHDAAKPEWGKTIIVPIAIPGSGKTAVSVALAHLFGFGHTQSDDVRNKKPAPFFIKNVVKLLNRHDVVIADKNNHLIKHRQSLRQATESMSPPVRLVALNWNHILSSSASVPSSNAEDALIPLSLPAIHHLACDRILARGPSHQTLVADRTAARAHEAVVWMFIEQAQELGTGECDEEILMNISDDLDQGVRRAVDGVCRVLGLPKPSEEKIVEAVERAKGYAPKTTADEGNGRKSAPKGKTHEPRYYAVVPEVNLASIIGGRFDRPDVDEAARNFWERLKSSKRVPIRPHITLVHRNSLPDSQSYWEVCAAVDAYGLSENTAVPPQFEARMGHIVWDGRVMAVTIDELRASSGADAGSEGGKLADALLAQVPEDTRSRLHITVGTKDDKTLAVEAKAMVEAWRRGDTAAGKHPQIHSVSLVEGGGEGQGIVVAGRVRGLR</sequence>